<dbReference type="RefSeq" id="WP_157457840.1">
    <property type="nucleotide sequence ID" value="NZ_WQLB01000003.1"/>
</dbReference>
<keyword evidence="8" id="KW-0456">Lyase</keyword>
<dbReference type="PANTHER" id="PTHR35809:SF1">
    <property type="entry name" value="ARCHAETIDYLSERINE DECARBOXYLASE PROENZYME-RELATED"/>
    <property type="match status" value="1"/>
</dbReference>
<keyword evidence="2" id="KW-0444">Lipid biosynthesis</keyword>
<evidence type="ECO:0000256" key="6">
    <source>
        <dbReference type="ARBA" id="ARBA00023145"/>
    </source>
</evidence>
<keyword evidence="5" id="KW-0472">Membrane</keyword>
<dbReference type="PANTHER" id="PTHR35809">
    <property type="entry name" value="ARCHAETIDYLSERINE DECARBOXYLASE PROENZYME-RELATED"/>
    <property type="match status" value="1"/>
</dbReference>
<evidence type="ECO:0000256" key="5">
    <source>
        <dbReference type="ARBA" id="ARBA00023136"/>
    </source>
</evidence>
<keyword evidence="6" id="KW-0865">Zymogen</keyword>
<dbReference type="GO" id="GO:0008654">
    <property type="term" value="P:phospholipid biosynthetic process"/>
    <property type="evidence" value="ECO:0007669"/>
    <property type="project" value="UniProtKB-KW"/>
</dbReference>
<evidence type="ECO:0000256" key="1">
    <source>
        <dbReference type="ARBA" id="ARBA00022475"/>
    </source>
</evidence>
<evidence type="ECO:0000256" key="2">
    <source>
        <dbReference type="ARBA" id="ARBA00022516"/>
    </source>
</evidence>
<comment type="caution">
    <text evidence="11">The sequence shown here is derived from an EMBL/GenBank/DDBJ whole genome shotgun (WGS) entry which is preliminary data.</text>
</comment>
<keyword evidence="10" id="KW-0670">Pyruvate</keyword>
<evidence type="ECO:0008006" key="13">
    <source>
        <dbReference type="Google" id="ProtNLM"/>
    </source>
</evidence>
<keyword evidence="12" id="KW-1185">Reference proteome</keyword>
<reference evidence="11 12" key="1">
    <citation type="submission" date="2019-12" db="EMBL/GenBank/DDBJ databases">
        <title>Deinococcus sp. HMF7620 Genome sequencing and assembly.</title>
        <authorList>
            <person name="Kang H."/>
            <person name="Kim H."/>
            <person name="Joh K."/>
        </authorList>
    </citation>
    <scope>NUCLEOTIDE SEQUENCE [LARGE SCALE GENOMIC DNA]</scope>
    <source>
        <strain evidence="11 12">HMF7620</strain>
    </source>
</reference>
<keyword evidence="4" id="KW-0443">Lipid metabolism</keyword>
<keyword evidence="9" id="KW-1208">Phospholipid metabolism</keyword>
<gene>
    <name evidence="11" type="ORF">GO986_03390</name>
</gene>
<keyword evidence="3" id="KW-0210">Decarboxylase</keyword>
<dbReference type="GO" id="GO:0004609">
    <property type="term" value="F:phosphatidylserine decarboxylase activity"/>
    <property type="evidence" value="ECO:0007669"/>
    <property type="project" value="InterPro"/>
</dbReference>
<name>A0A7C9MPQ2_9DEIO</name>
<dbReference type="InterPro" id="IPR003817">
    <property type="entry name" value="PS_Dcarbxylase"/>
</dbReference>
<proteinExistence type="predicted"/>
<keyword evidence="7" id="KW-0594">Phospholipid biosynthesis</keyword>
<evidence type="ECO:0000256" key="3">
    <source>
        <dbReference type="ARBA" id="ARBA00022793"/>
    </source>
</evidence>
<dbReference type="EMBL" id="WQLB01000003">
    <property type="protein sequence ID" value="MVN85804.1"/>
    <property type="molecule type" value="Genomic_DNA"/>
</dbReference>
<evidence type="ECO:0000256" key="7">
    <source>
        <dbReference type="ARBA" id="ARBA00023209"/>
    </source>
</evidence>
<evidence type="ECO:0000256" key="9">
    <source>
        <dbReference type="ARBA" id="ARBA00023264"/>
    </source>
</evidence>
<evidence type="ECO:0000256" key="8">
    <source>
        <dbReference type="ARBA" id="ARBA00023239"/>
    </source>
</evidence>
<accession>A0A7C9MPQ2</accession>
<evidence type="ECO:0000256" key="10">
    <source>
        <dbReference type="ARBA" id="ARBA00023317"/>
    </source>
</evidence>
<keyword evidence="1" id="KW-1003">Cell membrane</keyword>
<dbReference type="Proteomes" id="UP000483286">
    <property type="component" value="Unassembled WGS sequence"/>
</dbReference>
<protein>
    <recommendedName>
        <fullName evidence="13">Phosphatidylserine decarboxylase</fullName>
    </recommendedName>
</protein>
<evidence type="ECO:0000313" key="12">
    <source>
        <dbReference type="Proteomes" id="UP000483286"/>
    </source>
</evidence>
<sequence>MRARFALPLLAAAAAGWYLRSVYRFRDPVRLPPPDAGAVLSPADGVVCFVRRVEGGLITGETAVEAAALLGTAVSDGWLLGFFVGPLDVHYAYQPVTGQLLHASHTGARVNVPLLGLGEALGLLTGRPADLLAQRGPLENERMTAVTRTAHGDVTLTLVAPGAGLHGTSFVRAGDEARAGHKAAFLAEGGLALLHLPAGYTPAVIVGDRVQGAQSVAARQD</sequence>
<dbReference type="AlphaFoldDB" id="A0A7C9MPQ2"/>
<evidence type="ECO:0000256" key="4">
    <source>
        <dbReference type="ARBA" id="ARBA00023098"/>
    </source>
</evidence>
<dbReference type="InterPro" id="IPR033175">
    <property type="entry name" value="PSD-A"/>
</dbReference>
<evidence type="ECO:0000313" key="11">
    <source>
        <dbReference type="EMBL" id="MVN85804.1"/>
    </source>
</evidence>
<dbReference type="Pfam" id="PF02666">
    <property type="entry name" value="PS_Dcarbxylase"/>
    <property type="match status" value="1"/>
</dbReference>
<organism evidence="11 12">
    <name type="scientific">Deinococcus arboris</name>
    <dbReference type="NCBI Taxonomy" id="2682977"/>
    <lineage>
        <taxon>Bacteria</taxon>
        <taxon>Thermotogati</taxon>
        <taxon>Deinococcota</taxon>
        <taxon>Deinococci</taxon>
        <taxon>Deinococcales</taxon>
        <taxon>Deinococcaceae</taxon>
        <taxon>Deinococcus</taxon>
    </lineage>
</organism>